<name>A0ABX9N2A2_9BURK</name>
<dbReference type="EMBL" id="NQOU01000001">
    <property type="protein sequence ID" value="RII83852.1"/>
    <property type="molecule type" value="Genomic_DNA"/>
</dbReference>
<organism evidence="1 2">
    <name type="scientific">Neopusillimonas maritima</name>
    <dbReference type="NCBI Taxonomy" id="2026239"/>
    <lineage>
        <taxon>Bacteria</taxon>
        <taxon>Pseudomonadati</taxon>
        <taxon>Pseudomonadota</taxon>
        <taxon>Betaproteobacteria</taxon>
        <taxon>Burkholderiales</taxon>
        <taxon>Alcaligenaceae</taxon>
        <taxon>Neopusillimonas</taxon>
    </lineage>
</organism>
<keyword evidence="2" id="KW-1185">Reference proteome</keyword>
<dbReference type="Proteomes" id="UP000266483">
    <property type="component" value="Unassembled WGS sequence"/>
</dbReference>
<evidence type="ECO:0000313" key="2">
    <source>
        <dbReference type="Proteomes" id="UP000266483"/>
    </source>
</evidence>
<protein>
    <recommendedName>
        <fullName evidence="3">pEK499-p136 HEPN domain-containing protein</fullName>
    </recommendedName>
</protein>
<gene>
    <name evidence="1" type="ORF">CJO09_01005</name>
</gene>
<comment type="caution">
    <text evidence="1">The sequence shown here is derived from an EMBL/GenBank/DDBJ whole genome shotgun (WGS) entry which is preliminary data.</text>
</comment>
<proteinExistence type="predicted"/>
<sequence length="250" mass="28323">MPKHDHSSEMRMTTLSLETRDMLHALTWYMTARKTALRAALSFRTPLTTIMHTDMRVQYSAYFQNLLSATELMREPTPLPPKSFETELYARFVFPGFQDGESNYEYIKYLRNAIVHRGYNITSACHVAGDFPMLIAEPSFQNNATNPAKIKTFHTFDKYVLNIITKCESVIGGVIFDTLNNAGVFQATIDPQAAIAETRNALQNSHVMPDWAKAMAAASELKPEWFVDMNNSMKDRLREALAPCDTLNPA</sequence>
<evidence type="ECO:0008006" key="3">
    <source>
        <dbReference type="Google" id="ProtNLM"/>
    </source>
</evidence>
<evidence type="ECO:0000313" key="1">
    <source>
        <dbReference type="EMBL" id="RII83852.1"/>
    </source>
</evidence>
<accession>A0ABX9N2A2</accession>
<reference evidence="1 2" key="1">
    <citation type="submission" date="2017-08" db="EMBL/GenBank/DDBJ databases">
        <title>Pusillimonas indicus sp. nov., a member of the family Alcaligenaceae isolated from surface seawater.</title>
        <authorList>
            <person name="Li J."/>
        </authorList>
    </citation>
    <scope>NUCLEOTIDE SEQUENCE [LARGE SCALE GENOMIC DNA]</scope>
    <source>
        <strain evidence="1 2">17-4A</strain>
    </source>
</reference>